<organism evidence="2 3">
    <name type="scientific">Cypionkella aquatica</name>
    <dbReference type="NCBI Taxonomy" id="1756042"/>
    <lineage>
        <taxon>Bacteria</taxon>
        <taxon>Pseudomonadati</taxon>
        <taxon>Pseudomonadota</taxon>
        <taxon>Alphaproteobacteria</taxon>
        <taxon>Rhodobacterales</taxon>
        <taxon>Paracoccaceae</taxon>
        <taxon>Cypionkella</taxon>
    </lineage>
</organism>
<dbReference type="Gene3D" id="1.20.1050.10">
    <property type="match status" value="1"/>
</dbReference>
<dbReference type="InterPro" id="IPR004045">
    <property type="entry name" value="Glutathione_S-Trfase_N"/>
</dbReference>
<dbReference type="CDD" id="cd03205">
    <property type="entry name" value="GST_C_6"/>
    <property type="match status" value="1"/>
</dbReference>
<feature type="domain" description="GST N-terminal" evidence="1">
    <location>
        <begin position="1"/>
        <end position="81"/>
    </location>
</feature>
<dbReference type="InterPro" id="IPR036249">
    <property type="entry name" value="Thioredoxin-like_sf"/>
</dbReference>
<dbReference type="Pfam" id="PF13409">
    <property type="entry name" value="GST_N_2"/>
    <property type="match status" value="1"/>
</dbReference>
<evidence type="ECO:0000313" key="3">
    <source>
        <dbReference type="Proteomes" id="UP001157355"/>
    </source>
</evidence>
<dbReference type="InterPro" id="IPR050983">
    <property type="entry name" value="GST_Omega/HSP26"/>
</dbReference>
<dbReference type="Proteomes" id="UP001157355">
    <property type="component" value="Unassembled WGS sequence"/>
</dbReference>
<dbReference type="PROSITE" id="PS50404">
    <property type="entry name" value="GST_NTER"/>
    <property type="match status" value="1"/>
</dbReference>
<dbReference type="CDD" id="cd03049">
    <property type="entry name" value="GST_N_3"/>
    <property type="match status" value="1"/>
</dbReference>
<evidence type="ECO:0000313" key="2">
    <source>
        <dbReference type="EMBL" id="GLS86126.1"/>
    </source>
</evidence>
<comment type="caution">
    <text evidence="2">The sequence shown here is derived from an EMBL/GenBank/DDBJ whole genome shotgun (WGS) entry which is preliminary data.</text>
</comment>
<proteinExistence type="predicted"/>
<dbReference type="Pfam" id="PF13410">
    <property type="entry name" value="GST_C_2"/>
    <property type="match status" value="1"/>
</dbReference>
<name>A0AA37U5L8_9RHOB</name>
<gene>
    <name evidence="2" type="ORF">GCM10010873_11000</name>
</gene>
<dbReference type="EMBL" id="BSPP01000004">
    <property type="protein sequence ID" value="GLS86126.1"/>
    <property type="molecule type" value="Genomic_DNA"/>
</dbReference>
<dbReference type="RefSeq" id="WP_284324331.1">
    <property type="nucleotide sequence ID" value="NZ_BSPP01000004.1"/>
</dbReference>
<sequence length="202" mass="22234">MRLYTSPATPFGRKVLALILELGLEGRIEMVNVMGTPLAPGSLPVDQNPLGKIPALQTDAGAIYDSRVICRYLNDFAGGAMYPTGPAIWACLTREATVDGILEAALAMVYEVRLRPADKQFPDWIEAQWAKAARALDLIEAEWQPHLHGPLEMPQIGLACALEYLDFRLGVRNWREGRPMLAAWLAEFAKRPALLATQPVAV</sequence>
<dbReference type="GO" id="GO:0005737">
    <property type="term" value="C:cytoplasm"/>
    <property type="evidence" value="ECO:0007669"/>
    <property type="project" value="TreeGrafter"/>
</dbReference>
<dbReference type="InterPro" id="IPR036282">
    <property type="entry name" value="Glutathione-S-Trfase_C_sf"/>
</dbReference>
<keyword evidence="3" id="KW-1185">Reference proteome</keyword>
<accession>A0AA37U5L8</accession>
<dbReference type="SUPFAM" id="SSF52833">
    <property type="entry name" value="Thioredoxin-like"/>
    <property type="match status" value="1"/>
</dbReference>
<dbReference type="SUPFAM" id="SSF47616">
    <property type="entry name" value="GST C-terminal domain-like"/>
    <property type="match status" value="1"/>
</dbReference>
<dbReference type="PANTHER" id="PTHR43968:SF6">
    <property type="entry name" value="GLUTATHIONE S-TRANSFERASE OMEGA"/>
    <property type="match status" value="1"/>
</dbReference>
<evidence type="ECO:0000259" key="1">
    <source>
        <dbReference type="PROSITE" id="PS50404"/>
    </source>
</evidence>
<dbReference type="AlphaFoldDB" id="A0AA37U5L8"/>
<dbReference type="PANTHER" id="PTHR43968">
    <property type="match status" value="1"/>
</dbReference>
<protein>
    <submittedName>
        <fullName evidence="2">Glutathione S-transferase</fullName>
    </submittedName>
</protein>
<dbReference type="Gene3D" id="3.40.30.10">
    <property type="entry name" value="Glutaredoxin"/>
    <property type="match status" value="1"/>
</dbReference>
<reference evidence="2 3" key="1">
    <citation type="journal article" date="2014" name="Int. J. Syst. Evol. Microbiol.">
        <title>Complete genome sequence of Corynebacterium casei LMG S-19264T (=DSM 44701T), isolated from a smear-ripened cheese.</title>
        <authorList>
            <consortium name="US DOE Joint Genome Institute (JGI-PGF)"/>
            <person name="Walter F."/>
            <person name="Albersmeier A."/>
            <person name="Kalinowski J."/>
            <person name="Ruckert C."/>
        </authorList>
    </citation>
    <scope>NUCLEOTIDE SEQUENCE [LARGE SCALE GENOMIC DNA]</scope>
    <source>
        <strain evidence="2 3">NBRC 111766</strain>
    </source>
</reference>